<keyword evidence="2" id="KW-0732">Signal</keyword>
<dbReference type="PANTHER" id="PTHR42928">
    <property type="entry name" value="TRICARBOXYLATE-BINDING PROTEIN"/>
    <property type="match status" value="1"/>
</dbReference>
<dbReference type="EMBL" id="BMIG01000012">
    <property type="protein sequence ID" value="GGB07225.1"/>
    <property type="molecule type" value="Genomic_DNA"/>
</dbReference>
<comment type="caution">
    <text evidence="3">The sequence shown here is derived from an EMBL/GenBank/DDBJ whole genome shotgun (WGS) entry which is preliminary data.</text>
</comment>
<feature type="chain" id="PRO_5036838447" evidence="2">
    <location>
        <begin position="26"/>
        <end position="327"/>
    </location>
</feature>
<accession>A0A916SPR8</accession>
<feature type="signal peptide" evidence="2">
    <location>
        <begin position="1"/>
        <end position="25"/>
    </location>
</feature>
<dbReference type="SUPFAM" id="SSF53850">
    <property type="entry name" value="Periplasmic binding protein-like II"/>
    <property type="match status" value="1"/>
</dbReference>
<reference evidence="3" key="1">
    <citation type="journal article" date="2014" name="Int. J. Syst. Evol. Microbiol.">
        <title>Complete genome sequence of Corynebacterium casei LMG S-19264T (=DSM 44701T), isolated from a smear-ripened cheese.</title>
        <authorList>
            <consortium name="US DOE Joint Genome Institute (JGI-PGF)"/>
            <person name="Walter F."/>
            <person name="Albersmeier A."/>
            <person name="Kalinowski J."/>
            <person name="Ruckert C."/>
        </authorList>
    </citation>
    <scope>NUCLEOTIDE SEQUENCE</scope>
    <source>
        <strain evidence="3">CGMCC 1.15322</strain>
    </source>
</reference>
<gene>
    <name evidence="3" type="ORF">GCM10011496_30180</name>
</gene>
<dbReference type="CDD" id="cd13578">
    <property type="entry name" value="PBP2_Bug27"/>
    <property type="match status" value="1"/>
</dbReference>
<dbReference type="Gene3D" id="3.40.190.10">
    <property type="entry name" value="Periplasmic binding protein-like II"/>
    <property type="match status" value="1"/>
</dbReference>
<dbReference type="InterPro" id="IPR042100">
    <property type="entry name" value="Bug_dom1"/>
</dbReference>
<dbReference type="PIRSF" id="PIRSF017082">
    <property type="entry name" value="YflP"/>
    <property type="match status" value="1"/>
</dbReference>
<comment type="similarity">
    <text evidence="1">Belongs to the UPF0065 (bug) family.</text>
</comment>
<evidence type="ECO:0000313" key="3">
    <source>
        <dbReference type="EMBL" id="GGB07225.1"/>
    </source>
</evidence>
<dbReference type="Pfam" id="PF03401">
    <property type="entry name" value="TctC"/>
    <property type="match status" value="1"/>
</dbReference>
<dbReference type="Gene3D" id="3.40.190.150">
    <property type="entry name" value="Bordetella uptake gene, domain 1"/>
    <property type="match status" value="1"/>
</dbReference>
<name>A0A916SPR8_9BURK</name>
<evidence type="ECO:0000313" key="4">
    <source>
        <dbReference type="Proteomes" id="UP000620596"/>
    </source>
</evidence>
<organism evidence="3 4">
    <name type="scientific">Polaromonas eurypsychrophila</name>
    <dbReference type="NCBI Taxonomy" id="1614635"/>
    <lineage>
        <taxon>Bacteria</taxon>
        <taxon>Pseudomonadati</taxon>
        <taxon>Pseudomonadota</taxon>
        <taxon>Betaproteobacteria</taxon>
        <taxon>Burkholderiales</taxon>
        <taxon>Comamonadaceae</taxon>
        <taxon>Polaromonas</taxon>
    </lineage>
</organism>
<protein>
    <submittedName>
        <fullName evidence="3">MFS transporter</fullName>
    </submittedName>
</protein>
<evidence type="ECO:0000256" key="1">
    <source>
        <dbReference type="ARBA" id="ARBA00006987"/>
    </source>
</evidence>
<keyword evidence="4" id="KW-1185">Reference proteome</keyword>
<dbReference type="Proteomes" id="UP000620596">
    <property type="component" value="Unassembled WGS sequence"/>
</dbReference>
<dbReference type="AlphaFoldDB" id="A0A916SPR8"/>
<evidence type="ECO:0000256" key="2">
    <source>
        <dbReference type="SAM" id="SignalP"/>
    </source>
</evidence>
<reference evidence="3" key="2">
    <citation type="submission" date="2020-09" db="EMBL/GenBank/DDBJ databases">
        <authorList>
            <person name="Sun Q."/>
            <person name="Zhou Y."/>
        </authorList>
    </citation>
    <scope>NUCLEOTIDE SEQUENCE</scope>
    <source>
        <strain evidence="3">CGMCC 1.15322</strain>
    </source>
</reference>
<sequence>MIKPFQKIKSLFLVLGLAATLAAQAQSYPSKPVRVVVGFAPGGGTDIVARLLAQKLTESLGQPFVVENKAGATGMIGAKMVATAAPDGYTLLMGHVNSQAIAPALLDRPQYDPIKDFAPVTYIGFVPNVLVVNSELPVKSVAELVALAKSRQKGLSFASPGVGSTNHLAGEILRAETNAGAQLVHVPYKGSGPAIVDLLGGQVDMNFDALSSIVQYLKSGRMRALAVTAPQRDPSLPDVPTMLELGFGGFNITNWYGVVAPAGTPRAIVDKLNSEIQRIIKLPDVGGKLDVLGVRREEMSPEKFGQFNLTEYSKYRDIAKRTNVRME</sequence>
<dbReference type="InterPro" id="IPR005064">
    <property type="entry name" value="BUG"/>
</dbReference>
<dbReference type="RefSeq" id="WP_188709340.1">
    <property type="nucleotide sequence ID" value="NZ_BMIG01000012.1"/>
</dbReference>
<proteinExistence type="inferred from homology"/>
<dbReference type="PANTHER" id="PTHR42928:SF5">
    <property type="entry name" value="BLR1237 PROTEIN"/>
    <property type="match status" value="1"/>
</dbReference>